<comment type="similarity">
    <text evidence="1">Belongs to the 'phage' integrase family.</text>
</comment>
<dbReference type="AlphaFoldDB" id="A0A4R9IS74"/>
<comment type="caution">
    <text evidence="7">The sequence shown here is derived from an EMBL/GenBank/DDBJ whole genome shotgun (WGS) entry which is preliminary data.</text>
</comment>
<feature type="region of interest" description="Disordered" evidence="5">
    <location>
        <begin position="1"/>
        <end position="21"/>
    </location>
</feature>
<dbReference type="PANTHER" id="PTHR30349:SF64">
    <property type="entry name" value="PROPHAGE INTEGRASE INTD-RELATED"/>
    <property type="match status" value="1"/>
</dbReference>
<sequence length="433" mass="50709">MAGSVPHPNQGGDTKFAPTPPQKIYETPIKTYQNYNFQEPKRKEFTYSTYQYKVRCQMIKLRYSSQDNRFHLRFGFSTTLFSIAKSIPNALYQYPTKSWSYPNDPRVIKQLLNAFEPYDIRISPKEIPKRCGILEDFLKATRDRNFTFCTTKTYFSHLFRLLVFTEKLPSNIKMMDLENYLDYLIIERGAKASSVRSARQAFIFYFREVRKQFTHLKFPKMKVESKLPEVLSAEETRAIFDALPNIKHKMLLLISYSSGLRVSEVIHLKITDIDLKRNMVRVNQGKGKKDRYTVLATTLIEELKEYLKTREYNLLLKQSYNEVKANPWLFPGMKNRPLNIRTAESIFTNAAQKAKIKKKVSFHSLRHAFATHLLELGTDLRMIQTLLGHTSVRTTQIYTKVARSRLENIASPLDRIPAITEKNKYNSDKQNEY</sequence>
<evidence type="ECO:0000256" key="2">
    <source>
        <dbReference type="ARBA" id="ARBA00022908"/>
    </source>
</evidence>
<dbReference type="InterPro" id="IPR050090">
    <property type="entry name" value="Tyrosine_recombinase_XerCD"/>
</dbReference>
<gene>
    <name evidence="7" type="ORF">EHQ23_14345</name>
    <name evidence="8" type="ORF">EHQ26_01775</name>
</gene>
<accession>A0A4R9IS74</accession>
<dbReference type="Pfam" id="PF00589">
    <property type="entry name" value="Phage_integrase"/>
    <property type="match status" value="1"/>
</dbReference>
<dbReference type="Gene3D" id="1.10.443.10">
    <property type="entry name" value="Intergrase catalytic core"/>
    <property type="match status" value="1"/>
</dbReference>
<evidence type="ECO:0000313" key="10">
    <source>
        <dbReference type="Proteomes" id="UP000297918"/>
    </source>
</evidence>
<dbReference type="InterPro" id="IPR004107">
    <property type="entry name" value="Integrase_SAM-like_N"/>
</dbReference>
<organism evidence="7 9">
    <name type="scientific">Leptospira bourretii</name>
    <dbReference type="NCBI Taxonomy" id="2484962"/>
    <lineage>
        <taxon>Bacteria</taxon>
        <taxon>Pseudomonadati</taxon>
        <taxon>Spirochaetota</taxon>
        <taxon>Spirochaetia</taxon>
        <taxon>Leptospirales</taxon>
        <taxon>Leptospiraceae</taxon>
        <taxon>Leptospira</taxon>
    </lineage>
</organism>
<evidence type="ECO:0000313" key="9">
    <source>
        <dbReference type="Proteomes" id="UP000297394"/>
    </source>
</evidence>
<evidence type="ECO:0000256" key="5">
    <source>
        <dbReference type="SAM" id="MobiDB-lite"/>
    </source>
</evidence>
<name>A0A4R9IS74_9LEPT</name>
<proteinExistence type="inferred from homology"/>
<dbReference type="GO" id="GO:0015074">
    <property type="term" value="P:DNA integration"/>
    <property type="evidence" value="ECO:0007669"/>
    <property type="project" value="UniProtKB-KW"/>
</dbReference>
<keyword evidence="10" id="KW-1185">Reference proteome</keyword>
<dbReference type="OrthoDB" id="341301at2"/>
<keyword evidence="2" id="KW-0229">DNA integration</keyword>
<evidence type="ECO:0000313" key="8">
    <source>
        <dbReference type="EMBL" id="TGK94948.1"/>
    </source>
</evidence>
<dbReference type="GO" id="GO:0006310">
    <property type="term" value="P:DNA recombination"/>
    <property type="evidence" value="ECO:0007669"/>
    <property type="project" value="UniProtKB-KW"/>
</dbReference>
<protein>
    <submittedName>
        <fullName evidence="7">Recombinase XerC</fullName>
    </submittedName>
</protein>
<dbReference type="Proteomes" id="UP000297394">
    <property type="component" value="Unassembled WGS sequence"/>
</dbReference>
<dbReference type="InterPro" id="IPR013762">
    <property type="entry name" value="Integrase-like_cat_sf"/>
</dbReference>
<dbReference type="InterPro" id="IPR002104">
    <property type="entry name" value="Integrase_catalytic"/>
</dbReference>
<evidence type="ECO:0000259" key="6">
    <source>
        <dbReference type="PROSITE" id="PS51898"/>
    </source>
</evidence>
<dbReference type="Pfam" id="PF13495">
    <property type="entry name" value="Phage_int_SAM_4"/>
    <property type="match status" value="1"/>
</dbReference>
<keyword evidence="4" id="KW-0233">DNA recombination</keyword>
<feature type="domain" description="Tyr recombinase" evidence="6">
    <location>
        <begin position="226"/>
        <end position="411"/>
    </location>
</feature>
<evidence type="ECO:0000256" key="4">
    <source>
        <dbReference type="ARBA" id="ARBA00023172"/>
    </source>
</evidence>
<evidence type="ECO:0000256" key="1">
    <source>
        <dbReference type="ARBA" id="ARBA00008857"/>
    </source>
</evidence>
<dbReference type="Proteomes" id="UP000297918">
    <property type="component" value="Unassembled WGS sequence"/>
</dbReference>
<dbReference type="InterPro" id="IPR011010">
    <property type="entry name" value="DNA_brk_join_enz"/>
</dbReference>
<dbReference type="GO" id="GO:0003677">
    <property type="term" value="F:DNA binding"/>
    <property type="evidence" value="ECO:0007669"/>
    <property type="project" value="UniProtKB-KW"/>
</dbReference>
<dbReference type="SUPFAM" id="SSF56349">
    <property type="entry name" value="DNA breaking-rejoining enzymes"/>
    <property type="match status" value="1"/>
</dbReference>
<dbReference type="EMBL" id="RQFM01000022">
    <property type="protein sequence ID" value="TGK86108.1"/>
    <property type="molecule type" value="Genomic_DNA"/>
</dbReference>
<dbReference type="EMBL" id="RQFL01000007">
    <property type="protein sequence ID" value="TGK94948.1"/>
    <property type="molecule type" value="Genomic_DNA"/>
</dbReference>
<dbReference type="InterPro" id="IPR010998">
    <property type="entry name" value="Integrase_recombinase_N"/>
</dbReference>
<keyword evidence="3" id="KW-0238">DNA-binding</keyword>
<evidence type="ECO:0000313" key="7">
    <source>
        <dbReference type="EMBL" id="TGK86108.1"/>
    </source>
</evidence>
<reference evidence="9 10" key="2">
    <citation type="journal article" date="2019" name="PLoS Negl. Trop. Dis.">
        <title>Revisiting the worldwide diversity of Leptospira species in the environment.</title>
        <authorList>
            <person name="Vincent A.T."/>
            <person name="Schiettekatte O."/>
            <person name="Bourhy P."/>
            <person name="Veyrier F.J."/>
            <person name="Picardeau M."/>
        </authorList>
    </citation>
    <scope>NUCLEOTIDE SEQUENCE [LARGE SCALE GENOMIC DNA]</scope>
    <source>
        <strain evidence="7 9">201800280</strain>
        <strain evidence="10">201800281</strain>
    </source>
</reference>
<dbReference type="Gene3D" id="1.10.150.130">
    <property type="match status" value="1"/>
</dbReference>
<reference evidence="8" key="1">
    <citation type="submission" date="2018-10" db="EMBL/GenBank/DDBJ databases">
        <authorList>
            <person name="Vincent A.T."/>
            <person name="Schiettekatte O."/>
            <person name="Bourhy P."/>
            <person name="Veyrier F.J."/>
            <person name="Picardeau M."/>
        </authorList>
    </citation>
    <scope>NUCLEOTIDE SEQUENCE</scope>
    <source>
        <strain evidence="8">201800281</strain>
    </source>
</reference>
<evidence type="ECO:0000256" key="3">
    <source>
        <dbReference type="ARBA" id="ARBA00023125"/>
    </source>
</evidence>
<dbReference type="PROSITE" id="PS51898">
    <property type="entry name" value="TYR_RECOMBINASE"/>
    <property type="match status" value="1"/>
</dbReference>
<dbReference type="PANTHER" id="PTHR30349">
    <property type="entry name" value="PHAGE INTEGRASE-RELATED"/>
    <property type="match status" value="1"/>
</dbReference>